<dbReference type="AlphaFoldDB" id="A0A6A6WUT3"/>
<organism evidence="3 4">
    <name type="scientific">Melanomma pulvis-pyrius CBS 109.77</name>
    <dbReference type="NCBI Taxonomy" id="1314802"/>
    <lineage>
        <taxon>Eukaryota</taxon>
        <taxon>Fungi</taxon>
        <taxon>Dikarya</taxon>
        <taxon>Ascomycota</taxon>
        <taxon>Pezizomycotina</taxon>
        <taxon>Dothideomycetes</taxon>
        <taxon>Pleosporomycetidae</taxon>
        <taxon>Pleosporales</taxon>
        <taxon>Melanommataceae</taxon>
        <taxon>Melanomma</taxon>
    </lineage>
</organism>
<evidence type="ECO:0000256" key="2">
    <source>
        <dbReference type="SAM" id="Phobius"/>
    </source>
</evidence>
<feature type="compositionally biased region" description="Acidic residues" evidence="1">
    <location>
        <begin position="57"/>
        <end position="72"/>
    </location>
</feature>
<keyword evidence="4" id="KW-1185">Reference proteome</keyword>
<dbReference type="Proteomes" id="UP000799757">
    <property type="component" value="Unassembled WGS sequence"/>
</dbReference>
<keyword evidence="2" id="KW-0812">Transmembrane</keyword>
<feature type="region of interest" description="Disordered" evidence="1">
    <location>
        <begin position="125"/>
        <end position="157"/>
    </location>
</feature>
<feature type="region of interest" description="Disordered" evidence="1">
    <location>
        <begin position="49"/>
        <end position="81"/>
    </location>
</feature>
<protein>
    <submittedName>
        <fullName evidence="3">Uncharacterized protein</fullName>
    </submittedName>
</protein>
<reference evidence="3" key="1">
    <citation type="journal article" date="2020" name="Stud. Mycol.">
        <title>101 Dothideomycetes genomes: a test case for predicting lifestyles and emergence of pathogens.</title>
        <authorList>
            <person name="Haridas S."/>
            <person name="Albert R."/>
            <person name="Binder M."/>
            <person name="Bloem J."/>
            <person name="Labutti K."/>
            <person name="Salamov A."/>
            <person name="Andreopoulos B."/>
            <person name="Baker S."/>
            <person name="Barry K."/>
            <person name="Bills G."/>
            <person name="Bluhm B."/>
            <person name="Cannon C."/>
            <person name="Castanera R."/>
            <person name="Culley D."/>
            <person name="Daum C."/>
            <person name="Ezra D."/>
            <person name="Gonzalez J."/>
            <person name="Henrissat B."/>
            <person name="Kuo A."/>
            <person name="Liang C."/>
            <person name="Lipzen A."/>
            <person name="Lutzoni F."/>
            <person name="Magnuson J."/>
            <person name="Mondo S."/>
            <person name="Nolan M."/>
            <person name="Ohm R."/>
            <person name="Pangilinan J."/>
            <person name="Park H.-J."/>
            <person name="Ramirez L."/>
            <person name="Alfaro M."/>
            <person name="Sun H."/>
            <person name="Tritt A."/>
            <person name="Yoshinaga Y."/>
            <person name="Zwiers L.-H."/>
            <person name="Turgeon B."/>
            <person name="Goodwin S."/>
            <person name="Spatafora J."/>
            <person name="Crous P."/>
            <person name="Grigoriev I."/>
        </authorList>
    </citation>
    <scope>NUCLEOTIDE SEQUENCE</scope>
    <source>
        <strain evidence="3">CBS 109.77</strain>
    </source>
</reference>
<keyword evidence="2" id="KW-0472">Membrane</keyword>
<evidence type="ECO:0000313" key="3">
    <source>
        <dbReference type="EMBL" id="KAF2787713.1"/>
    </source>
</evidence>
<name>A0A6A6WUT3_9PLEO</name>
<evidence type="ECO:0000313" key="4">
    <source>
        <dbReference type="Proteomes" id="UP000799757"/>
    </source>
</evidence>
<sequence length="157" mass="18395">MDDTLILAICTIPLYLLFPCLAVFLIIAIPAYTRTKKWDKARKQNATELEANTLISPDDESDSLDTDDETEDNERKTEEENDKYLTFRQKWLKEMKKGWKGEVAKQAQNDEEREERRKLARAVARELDRRERRRAMRSESEAQDAEALPPYRKAMGV</sequence>
<feature type="transmembrane region" description="Helical" evidence="2">
    <location>
        <begin position="6"/>
        <end position="33"/>
    </location>
</feature>
<keyword evidence="2" id="KW-1133">Transmembrane helix</keyword>
<gene>
    <name evidence="3" type="ORF">K505DRAFT_329477</name>
</gene>
<evidence type="ECO:0000256" key="1">
    <source>
        <dbReference type="SAM" id="MobiDB-lite"/>
    </source>
</evidence>
<accession>A0A6A6WUT3</accession>
<feature type="compositionally biased region" description="Basic and acidic residues" evidence="1">
    <location>
        <begin position="125"/>
        <end position="140"/>
    </location>
</feature>
<dbReference type="EMBL" id="MU002287">
    <property type="protein sequence ID" value="KAF2787713.1"/>
    <property type="molecule type" value="Genomic_DNA"/>
</dbReference>
<proteinExistence type="predicted"/>